<keyword evidence="1" id="KW-0378">Hydrolase</keyword>
<dbReference type="Proteomes" id="UP001501237">
    <property type="component" value="Unassembled WGS sequence"/>
</dbReference>
<name>A0ABP6Q5J5_9ACTN</name>
<dbReference type="SUPFAM" id="SSF56317">
    <property type="entry name" value="Carbon-nitrogen hydrolase"/>
    <property type="match status" value="2"/>
</dbReference>
<feature type="domain" description="CN hydrolase" evidence="2">
    <location>
        <begin position="1"/>
        <end position="254"/>
    </location>
</feature>
<dbReference type="EMBL" id="BAAAUV010000004">
    <property type="protein sequence ID" value="GAA3203448.1"/>
    <property type="molecule type" value="Genomic_DNA"/>
</dbReference>
<reference evidence="4" key="1">
    <citation type="journal article" date="2019" name="Int. J. Syst. Evol. Microbiol.">
        <title>The Global Catalogue of Microorganisms (GCM) 10K type strain sequencing project: providing services to taxonomists for standard genome sequencing and annotation.</title>
        <authorList>
            <consortium name="The Broad Institute Genomics Platform"/>
            <consortium name="The Broad Institute Genome Sequencing Center for Infectious Disease"/>
            <person name="Wu L."/>
            <person name="Ma J."/>
        </authorList>
    </citation>
    <scope>NUCLEOTIDE SEQUENCE [LARGE SCALE GENOMIC DNA]</scope>
    <source>
        <strain evidence="4">JCM 9377</strain>
    </source>
</reference>
<evidence type="ECO:0000313" key="4">
    <source>
        <dbReference type="Proteomes" id="UP001501237"/>
    </source>
</evidence>
<organism evidence="3 4">
    <name type="scientific">Actinocorallia longicatena</name>
    <dbReference type="NCBI Taxonomy" id="111803"/>
    <lineage>
        <taxon>Bacteria</taxon>
        <taxon>Bacillati</taxon>
        <taxon>Actinomycetota</taxon>
        <taxon>Actinomycetes</taxon>
        <taxon>Streptosporangiales</taxon>
        <taxon>Thermomonosporaceae</taxon>
        <taxon>Actinocorallia</taxon>
    </lineage>
</organism>
<protein>
    <recommendedName>
        <fullName evidence="2">CN hydrolase domain-containing protein</fullName>
    </recommendedName>
</protein>
<dbReference type="PROSITE" id="PS50263">
    <property type="entry name" value="CN_HYDROLASE"/>
    <property type="match status" value="1"/>
</dbReference>
<dbReference type="RefSeq" id="WP_344824471.1">
    <property type="nucleotide sequence ID" value="NZ_BAAAUV010000004.1"/>
</dbReference>
<dbReference type="Gene3D" id="3.60.110.10">
    <property type="entry name" value="Carbon-nitrogen hydrolase"/>
    <property type="match status" value="2"/>
</dbReference>
<sequence length="529" mass="54399">MRVAAVQFAAGEDIPANLATCLRMIDAAAAEGAELIVLPEFCNHLSWYDAKVTAHRLACRLDDAFLGAIAERAVRHGAHVKVNVTLAREGGRTTGTSLLYGPDGALLGASDKLTLMGAEGDHLDPGQEAGPVIGTPLGRIGLYACMEGVTSDVCRDLTVRGAQLLLNSLNSFATDEASLHIPVRAAENKVWVVAANKVGPLLPEALLPAIGERLGVPPEWLHGAGESQIVAPDGTVVAKGPRTGEAVVVADIDVSAADAKERPDGTHILRARRPALYRPITSRPRERTAPPGADSATVAVVTGGDPLALTASAAGAGADLIVLPEDAFGGSDHAEVAAALAAALAGTEAHAVTSAGGSGLLVGARGLAGVQKKLHGTGDPGDGVRIFELPWGRLAIVVGDDAIHPETFRLAAIADADAVAVPFTPAEAWETALGLPERSAENRLNVVAAGPGTGLVLDLTSDFTLWTAWNGPFTGRISHPLVTVADGDLTFGKIHPAQAVNRHVSKNTDLVNGRAWHALTALSKDGLSA</sequence>
<gene>
    <name evidence="3" type="ORF">GCM10010468_17540</name>
</gene>
<keyword evidence="4" id="KW-1185">Reference proteome</keyword>
<evidence type="ECO:0000259" key="2">
    <source>
        <dbReference type="PROSITE" id="PS50263"/>
    </source>
</evidence>
<comment type="caution">
    <text evidence="3">The sequence shown here is derived from an EMBL/GenBank/DDBJ whole genome shotgun (WGS) entry which is preliminary data.</text>
</comment>
<dbReference type="InterPro" id="IPR036526">
    <property type="entry name" value="C-N_Hydrolase_sf"/>
</dbReference>
<dbReference type="InterPro" id="IPR003010">
    <property type="entry name" value="C-N_Hydrolase"/>
</dbReference>
<evidence type="ECO:0000313" key="3">
    <source>
        <dbReference type="EMBL" id="GAA3203448.1"/>
    </source>
</evidence>
<proteinExistence type="predicted"/>
<evidence type="ECO:0000256" key="1">
    <source>
        <dbReference type="ARBA" id="ARBA00022801"/>
    </source>
</evidence>
<accession>A0ABP6Q5J5</accession>
<dbReference type="PANTHER" id="PTHR43674:SF16">
    <property type="entry name" value="CARBON-NITROGEN FAMILY, PUTATIVE (AFU_ORTHOLOGUE AFUA_5G02350)-RELATED"/>
    <property type="match status" value="1"/>
</dbReference>
<dbReference type="InterPro" id="IPR050345">
    <property type="entry name" value="Aliph_Amidase/BUP"/>
</dbReference>
<dbReference type="CDD" id="cd07197">
    <property type="entry name" value="nitrilase"/>
    <property type="match status" value="1"/>
</dbReference>
<dbReference type="PANTHER" id="PTHR43674">
    <property type="entry name" value="NITRILASE C965.09-RELATED"/>
    <property type="match status" value="1"/>
</dbReference>
<dbReference type="Pfam" id="PF00795">
    <property type="entry name" value="CN_hydrolase"/>
    <property type="match status" value="1"/>
</dbReference>